<comment type="caution">
    <text evidence="1">The sequence shown here is derived from an EMBL/GenBank/DDBJ whole genome shotgun (WGS) entry which is preliminary data.</text>
</comment>
<sequence>MNKAEQNDDIEWYKPLFVYLLSHVSLFNSFPDCMEDDDTVSTFDEHLIFATGVLLIGGYVERTEAGVVLTKKGMNYHKQLVFVVNNIANETERETRDDTTY</sequence>
<accession>A0ABP8UZL7</accession>
<reference evidence="2" key="1">
    <citation type="journal article" date="2019" name="Int. J. Syst. Evol. Microbiol.">
        <title>The Global Catalogue of Microorganisms (GCM) 10K type strain sequencing project: providing services to taxonomists for standard genome sequencing and annotation.</title>
        <authorList>
            <consortium name="The Broad Institute Genomics Platform"/>
            <consortium name="The Broad Institute Genome Sequencing Center for Infectious Disease"/>
            <person name="Wu L."/>
            <person name="Ma J."/>
        </authorList>
    </citation>
    <scope>NUCLEOTIDE SEQUENCE [LARGE SCALE GENOMIC DNA]</scope>
    <source>
        <strain evidence="2">JCM 17805</strain>
    </source>
</reference>
<evidence type="ECO:0000313" key="2">
    <source>
        <dbReference type="Proteomes" id="UP001500604"/>
    </source>
</evidence>
<proteinExistence type="predicted"/>
<name>A0ABP8UZL7_9GAMM</name>
<organism evidence="1 2">
    <name type="scientific">Kistimonas scapharcae</name>
    <dbReference type="NCBI Taxonomy" id="1036133"/>
    <lineage>
        <taxon>Bacteria</taxon>
        <taxon>Pseudomonadati</taxon>
        <taxon>Pseudomonadota</taxon>
        <taxon>Gammaproteobacteria</taxon>
        <taxon>Oceanospirillales</taxon>
        <taxon>Endozoicomonadaceae</taxon>
        <taxon>Kistimonas</taxon>
    </lineage>
</organism>
<dbReference type="RefSeq" id="WP_345194723.1">
    <property type="nucleotide sequence ID" value="NZ_BAABFL010000115.1"/>
</dbReference>
<evidence type="ECO:0000313" key="1">
    <source>
        <dbReference type="EMBL" id="GAA4648976.1"/>
    </source>
</evidence>
<dbReference type="Proteomes" id="UP001500604">
    <property type="component" value="Unassembled WGS sequence"/>
</dbReference>
<dbReference type="EMBL" id="BAABFL010000115">
    <property type="protein sequence ID" value="GAA4648976.1"/>
    <property type="molecule type" value="Genomic_DNA"/>
</dbReference>
<gene>
    <name evidence="1" type="ORF">GCM10023116_12500</name>
</gene>
<protein>
    <submittedName>
        <fullName evidence="1">Uncharacterized protein</fullName>
    </submittedName>
</protein>
<keyword evidence="2" id="KW-1185">Reference proteome</keyword>